<feature type="compositionally biased region" description="Basic and acidic residues" evidence="3">
    <location>
        <begin position="687"/>
        <end position="707"/>
    </location>
</feature>
<dbReference type="PANTHER" id="PTHR23003">
    <property type="entry name" value="RNA RECOGNITION MOTIF RRM DOMAIN CONTAINING PROTEIN"/>
    <property type="match status" value="1"/>
</dbReference>
<feature type="domain" description="RRM" evidence="4">
    <location>
        <begin position="212"/>
        <end position="289"/>
    </location>
</feature>
<keyword evidence="6" id="KW-1185">Reference proteome</keyword>
<dbReference type="SMART" id="SM00360">
    <property type="entry name" value="RRM"/>
    <property type="match status" value="2"/>
</dbReference>
<dbReference type="InterPro" id="IPR012677">
    <property type="entry name" value="Nucleotide-bd_a/b_plait_sf"/>
</dbReference>
<dbReference type="KEGG" id="abp:AGABI1DRAFT130386"/>
<dbReference type="PANTHER" id="PTHR23003:SF64">
    <property type="entry name" value="RRM DOMAIN-CONTAINING PROTEIN"/>
    <property type="match status" value="1"/>
</dbReference>
<dbReference type="RefSeq" id="XP_007331952.1">
    <property type="nucleotide sequence ID" value="XM_007331890.1"/>
</dbReference>
<dbReference type="InterPro" id="IPR050374">
    <property type="entry name" value="RRT5_SRSF_SR"/>
</dbReference>
<dbReference type="AlphaFoldDB" id="K5VS52"/>
<evidence type="ECO:0000256" key="1">
    <source>
        <dbReference type="ARBA" id="ARBA00022884"/>
    </source>
</evidence>
<dbReference type="GO" id="GO:1990904">
    <property type="term" value="C:ribonucleoprotein complex"/>
    <property type="evidence" value="ECO:0007669"/>
    <property type="project" value="TreeGrafter"/>
</dbReference>
<feature type="region of interest" description="Disordered" evidence="3">
    <location>
        <begin position="146"/>
        <end position="181"/>
    </location>
</feature>
<accession>K5VS52</accession>
<evidence type="ECO:0000313" key="6">
    <source>
        <dbReference type="Proteomes" id="UP000008493"/>
    </source>
</evidence>
<dbReference type="EMBL" id="JH971396">
    <property type="protein sequence ID" value="EKM77294.1"/>
    <property type="molecule type" value="Genomic_DNA"/>
</dbReference>
<dbReference type="InterPro" id="IPR000504">
    <property type="entry name" value="RRM_dom"/>
</dbReference>
<feature type="compositionally biased region" description="Polar residues" evidence="3">
    <location>
        <begin position="167"/>
        <end position="181"/>
    </location>
</feature>
<feature type="region of interest" description="Disordered" evidence="3">
    <location>
        <begin position="292"/>
        <end position="311"/>
    </location>
</feature>
<gene>
    <name evidence="5" type="ORF">AGABI1DRAFT_130386</name>
</gene>
<keyword evidence="1 2" id="KW-0694">RNA-binding</keyword>
<feature type="region of interest" description="Disordered" evidence="3">
    <location>
        <begin position="436"/>
        <end position="501"/>
    </location>
</feature>
<feature type="compositionally biased region" description="Low complexity" evidence="3">
    <location>
        <begin position="839"/>
        <end position="853"/>
    </location>
</feature>
<evidence type="ECO:0000259" key="4">
    <source>
        <dbReference type="PROSITE" id="PS50102"/>
    </source>
</evidence>
<dbReference type="GeneID" id="18827210"/>
<feature type="region of interest" description="Disordered" evidence="3">
    <location>
        <begin position="360"/>
        <end position="400"/>
    </location>
</feature>
<organism evidence="5 6">
    <name type="scientific">Agaricus bisporus var. burnettii (strain JB137-S8 / ATCC MYA-4627 / FGSC 10392)</name>
    <name type="common">White button mushroom</name>
    <dbReference type="NCBI Taxonomy" id="597362"/>
    <lineage>
        <taxon>Eukaryota</taxon>
        <taxon>Fungi</taxon>
        <taxon>Dikarya</taxon>
        <taxon>Basidiomycota</taxon>
        <taxon>Agaricomycotina</taxon>
        <taxon>Agaricomycetes</taxon>
        <taxon>Agaricomycetidae</taxon>
        <taxon>Agaricales</taxon>
        <taxon>Agaricineae</taxon>
        <taxon>Agaricaceae</taxon>
        <taxon>Agaricus</taxon>
    </lineage>
</organism>
<feature type="region of interest" description="Disordered" evidence="3">
    <location>
        <begin position="802"/>
        <end position="853"/>
    </location>
</feature>
<feature type="domain" description="RRM" evidence="4">
    <location>
        <begin position="69"/>
        <end position="139"/>
    </location>
</feature>
<dbReference type="STRING" id="597362.K5VS52"/>
<feature type="region of interest" description="Disordered" evidence="3">
    <location>
        <begin position="675"/>
        <end position="790"/>
    </location>
</feature>
<dbReference type="Proteomes" id="UP000008493">
    <property type="component" value="Unassembled WGS sequence"/>
</dbReference>
<evidence type="ECO:0000256" key="3">
    <source>
        <dbReference type="SAM" id="MobiDB-lite"/>
    </source>
</evidence>
<evidence type="ECO:0000256" key="2">
    <source>
        <dbReference type="PROSITE-ProRule" id="PRU00176"/>
    </source>
</evidence>
<feature type="region of interest" description="Disordered" evidence="3">
    <location>
        <begin position="1"/>
        <end position="44"/>
    </location>
</feature>
<dbReference type="PROSITE" id="PS50102">
    <property type="entry name" value="RRM"/>
    <property type="match status" value="2"/>
</dbReference>
<dbReference type="InterPro" id="IPR035979">
    <property type="entry name" value="RBD_domain_sf"/>
</dbReference>
<dbReference type="FunFam" id="3.30.70.330:FF:000145">
    <property type="entry name" value="Putative RNP domain-containing protein"/>
    <property type="match status" value="1"/>
</dbReference>
<reference evidence="6" key="1">
    <citation type="journal article" date="2012" name="Proc. Natl. Acad. Sci. U.S.A.">
        <title>Genome sequence of the button mushroom Agaricus bisporus reveals mechanisms governing adaptation to a humic-rich ecological niche.</title>
        <authorList>
            <person name="Morin E."/>
            <person name="Kohler A."/>
            <person name="Baker A.R."/>
            <person name="Foulongne-Oriol M."/>
            <person name="Lombard V."/>
            <person name="Nagy L.G."/>
            <person name="Ohm R.A."/>
            <person name="Patyshakuliyeva A."/>
            <person name="Brun A."/>
            <person name="Aerts A.L."/>
            <person name="Bailey A.M."/>
            <person name="Billette C."/>
            <person name="Coutinho P.M."/>
            <person name="Deakin G."/>
            <person name="Doddapaneni H."/>
            <person name="Floudas D."/>
            <person name="Grimwood J."/>
            <person name="Hilden K."/>
            <person name="Kuees U."/>
            <person name="LaButti K.M."/>
            <person name="Lapidus A."/>
            <person name="Lindquist E.A."/>
            <person name="Lucas S.M."/>
            <person name="Murat C."/>
            <person name="Riley R.W."/>
            <person name="Salamov A.A."/>
            <person name="Schmutz J."/>
            <person name="Subramanian V."/>
            <person name="Woesten H.A.B."/>
            <person name="Xu J."/>
            <person name="Eastwood D.C."/>
            <person name="Foster G.D."/>
            <person name="Sonnenberg A.S."/>
            <person name="Cullen D."/>
            <person name="de Vries R.P."/>
            <person name="Lundell T."/>
            <person name="Hibbett D.S."/>
            <person name="Henrissat B."/>
            <person name="Burton K.S."/>
            <person name="Kerrigan R.W."/>
            <person name="Challen M.P."/>
            <person name="Grigoriev I.V."/>
            <person name="Martin F."/>
        </authorList>
    </citation>
    <scope>NUCLEOTIDE SEQUENCE [LARGE SCALE GENOMIC DNA]</scope>
    <source>
        <strain evidence="6">JB137-S8 / ATCC MYA-4627 / FGSC 10392</strain>
    </source>
</reference>
<name>K5VS52_AGABU</name>
<feature type="compositionally biased region" description="Low complexity" evidence="3">
    <location>
        <begin position="733"/>
        <end position="744"/>
    </location>
</feature>
<dbReference type="eggNOG" id="KOG0118">
    <property type="taxonomic scope" value="Eukaryota"/>
</dbReference>
<dbReference type="GO" id="GO:0005634">
    <property type="term" value="C:nucleus"/>
    <property type="evidence" value="ECO:0007669"/>
    <property type="project" value="TreeGrafter"/>
</dbReference>
<protein>
    <recommendedName>
        <fullName evidence="4">RRM domain-containing protein</fullName>
    </recommendedName>
</protein>
<dbReference type="InParanoid" id="K5VS52"/>
<dbReference type="Pfam" id="PF00076">
    <property type="entry name" value="RRM_1"/>
    <property type="match status" value="2"/>
</dbReference>
<feature type="compositionally biased region" description="Low complexity" evidence="3">
    <location>
        <begin position="767"/>
        <end position="782"/>
    </location>
</feature>
<dbReference type="GO" id="GO:0005737">
    <property type="term" value="C:cytoplasm"/>
    <property type="evidence" value="ECO:0007669"/>
    <property type="project" value="TreeGrafter"/>
</dbReference>
<dbReference type="HOGENOM" id="CLU_327319_0_0_1"/>
<dbReference type="SUPFAM" id="SSF54928">
    <property type="entry name" value="RNA-binding domain, RBD"/>
    <property type="match status" value="2"/>
</dbReference>
<proteinExistence type="predicted"/>
<dbReference type="OrthoDB" id="1049195at2759"/>
<dbReference type="OMA" id="RQAGTIM"/>
<evidence type="ECO:0000313" key="5">
    <source>
        <dbReference type="EMBL" id="EKM77294.1"/>
    </source>
</evidence>
<dbReference type="Gene3D" id="3.30.70.330">
    <property type="match status" value="2"/>
</dbReference>
<dbReference type="GO" id="GO:0003729">
    <property type="term" value="F:mRNA binding"/>
    <property type="evidence" value="ECO:0007669"/>
    <property type="project" value="TreeGrafter"/>
</dbReference>
<sequence length="853" mass="91808">MHHTQPPYRRILQQSLLSRPASAHPKSPSPPPQPSNDDIEAVIQMATASRQNPDGRSGPPKDTRTQLFLPYRVRWQDLKDLFRRAGTVLRADVSLGPDNRSRGYGTVLLATAEDAGRAIDMFHGYSWQTRILEVRPDRLPPDFDNPLPAPAPKPALPTLAFSPPPSNTLSTSFPSGAHITSPSRAARNLSDDFDYNSIFGSEVLNASSSSCRNLFVGNLPFHCQWQDLKDLFRQAGTIMRADVALGPDGRSRGFGTVVFATEQDAERAVKMFNGYEYNGRVLKVHFDRYSHLSQPPASPSSPTFQQAMSSATMSQPSFTATMAWTGHLNLPLGYQSEFLPPSRPSSPYDLYHTDTSLYTQRSKSPLRQDHSRPQPQPQDIPPTRLSREGDSESKSSNMDTIPTQLASVKLGPILPPSNPSLVNTKSRILDGTSSDVAQNTDTALGPPQPQSQQQKSEMRPTAGNSSQNQHPHHPGPISLPPPGLSFPVSPNTLSPLHHPGIHVQMSPIHHPSMGSPLHHPAYPSHQQLLAITPLGLPAITPSMPPFIFHPMPPGSPTASVHASPVHMPMYAGPASFSPTVAMSPGAFWGRPGNHHPNPLINPAVGAPVHVHSPSAMRQMGGNPNLGGSAYFYPPPGPSQVEPSGYFDPAYFPPGAQHPTTLGHSGLVNEILNEEAESVSEHQGTANRSEETLAHPGDKDAGKERDDDSPSTDRSTNDDDDDEDNLGRSNSQDSTSGTNTTCTTSWYNSEESCDEKGDLENQGSEAIGSGRDSATSRAASSTSNCGNVSDGNFHAEKKVVSRARSLSGDAKPAFSGAYKLGSGSELPMKASPSEIESTVAARSPSAQQARSLRL</sequence>